<feature type="domain" description="Glycosyltransferase 2-like" evidence="1">
    <location>
        <begin position="142"/>
        <end position="224"/>
    </location>
</feature>
<dbReference type="SUPFAM" id="SSF53448">
    <property type="entry name" value="Nucleotide-diphospho-sugar transferases"/>
    <property type="match status" value="1"/>
</dbReference>
<evidence type="ECO:0000313" key="3">
    <source>
        <dbReference type="Proteomes" id="UP000694680"/>
    </source>
</evidence>
<accession>A0A8C5DRZ5</accession>
<dbReference type="Proteomes" id="UP000694680">
    <property type="component" value="Chromosome 13"/>
</dbReference>
<dbReference type="PANTHER" id="PTHR15046:SF2">
    <property type="entry name" value="BETA-1,4 N-ACETYLGALACTOSAMINYLTRANSFERASE 2"/>
    <property type="match status" value="1"/>
</dbReference>
<reference evidence="2" key="3">
    <citation type="submission" date="2025-09" db="UniProtKB">
        <authorList>
            <consortium name="Ensembl"/>
        </authorList>
    </citation>
    <scope>IDENTIFICATION</scope>
</reference>
<dbReference type="GO" id="GO:0006047">
    <property type="term" value="P:UDP-N-acetylglucosamine metabolic process"/>
    <property type="evidence" value="ECO:0007669"/>
    <property type="project" value="TreeGrafter"/>
</dbReference>
<dbReference type="AlphaFoldDB" id="A0A8C5DRZ5"/>
<name>A0A8C5DRZ5_GOUWI</name>
<organism evidence="2 3">
    <name type="scientific">Gouania willdenowi</name>
    <name type="common">Blunt-snouted clingfish</name>
    <name type="synonym">Lepadogaster willdenowi</name>
    <dbReference type="NCBI Taxonomy" id="441366"/>
    <lineage>
        <taxon>Eukaryota</taxon>
        <taxon>Metazoa</taxon>
        <taxon>Chordata</taxon>
        <taxon>Craniata</taxon>
        <taxon>Vertebrata</taxon>
        <taxon>Euteleostomi</taxon>
        <taxon>Actinopterygii</taxon>
        <taxon>Neopterygii</taxon>
        <taxon>Teleostei</taxon>
        <taxon>Neoteleostei</taxon>
        <taxon>Acanthomorphata</taxon>
        <taxon>Ovalentaria</taxon>
        <taxon>Blenniimorphae</taxon>
        <taxon>Blenniiformes</taxon>
        <taxon>Gobiesocoidei</taxon>
        <taxon>Gobiesocidae</taxon>
        <taxon>Gobiesocinae</taxon>
        <taxon>Gouania</taxon>
    </lineage>
</organism>
<reference evidence="2" key="1">
    <citation type="submission" date="2020-06" db="EMBL/GenBank/DDBJ databases">
        <authorList>
            <consortium name="Wellcome Sanger Institute Data Sharing"/>
        </authorList>
    </citation>
    <scope>NUCLEOTIDE SEQUENCE [LARGE SCALE GENOMIC DNA]</scope>
</reference>
<dbReference type="GO" id="GO:0008376">
    <property type="term" value="F:acetylgalactosaminyltransferase activity"/>
    <property type="evidence" value="ECO:0007669"/>
    <property type="project" value="TreeGrafter"/>
</dbReference>
<dbReference type="PANTHER" id="PTHR15046">
    <property type="entry name" value="GLYCO_TRANS_2-LIKE DOMAIN-CONTAINING PROTEIN"/>
    <property type="match status" value="1"/>
</dbReference>
<reference evidence="2" key="2">
    <citation type="submission" date="2025-08" db="UniProtKB">
        <authorList>
            <consortium name="Ensembl"/>
        </authorList>
    </citation>
    <scope>IDENTIFICATION</scope>
</reference>
<proteinExistence type="predicted"/>
<dbReference type="InterPro" id="IPR001173">
    <property type="entry name" value="Glyco_trans_2-like"/>
</dbReference>
<evidence type="ECO:0000313" key="2">
    <source>
        <dbReference type="Ensembl" id="ENSGWIP00000010989.1"/>
    </source>
</evidence>
<evidence type="ECO:0000259" key="1">
    <source>
        <dbReference type="Pfam" id="PF00535"/>
    </source>
</evidence>
<dbReference type="Ensembl" id="ENSGWIT00000012214.1">
    <property type="protein sequence ID" value="ENSGWIP00000010989.1"/>
    <property type="gene ID" value="ENSGWIG00000006439.1"/>
</dbReference>
<keyword evidence="3" id="KW-1185">Reference proteome</keyword>
<dbReference type="Gene3D" id="3.90.550.10">
    <property type="entry name" value="Spore Coat Polysaccharide Biosynthesis Protein SpsA, Chain A"/>
    <property type="match status" value="1"/>
</dbReference>
<dbReference type="CDD" id="cd00761">
    <property type="entry name" value="Glyco_tranf_GTA_type"/>
    <property type="match status" value="1"/>
</dbReference>
<dbReference type="Pfam" id="PF00535">
    <property type="entry name" value="Glycos_transf_2"/>
    <property type="match status" value="1"/>
</dbReference>
<protein>
    <submittedName>
        <fullName evidence="2">Beta-1,4 N-acetylgalactosaminyltransferase 1-like</fullName>
    </submittedName>
</protein>
<sequence length="362" mass="41436">MPMTPTHIPDLRLFPERRSNYKVNLKVSKGILTINSPTKQSSVTESNNQTELTIVSTSPVTVNFLLANMLYTSSSYHINTGDFVSFRFEKHEAVFPVTIKQPHVPVLWDIGTDINSRVTITTMTSPPFSNTKALVESIRYYYPTIKIFIADDINKRRTFSGPNVEQYFMPQAKGLFAGRNLVLSQLTTKYFLWVDDTFMFTETTKIEKFVEVMEANPELDVVGGSLEEIPFYMSMFYEEGDDDEGGCLHMKFGAKFHSLPAYPHCSLVSGVVNFFLARTDAVRRVGFDPNIRKTGHPELFMDGLGSLMVASCNDPQNMSINLQPQLDQDYLNRKYRNPEYDEYDYRYPIYFLKNHLKCLTAA</sequence>
<dbReference type="GO" id="GO:0019276">
    <property type="term" value="P:UDP-N-acetylgalactosamine metabolic process"/>
    <property type="evidence" value="ECO:0007669"/>
    <property type="project" value="TreeGrafter"/>
</dbReference>
<gene>
    <name evidence="2" type="primary">LOC114474791</name>
</gene>
<dbReference type="InterPro" id="IPR029044">
    <property type="entry name" value="Nucleotide-diphossugar_trans"/>
</dbReference>